<reference evidence="8" key="1">
    <citation type="journal article" date="2019" name="Int. J. Syst. Evol. Microbiol.">
        <title>The Global Catalogue of Microorganisms (GCM) 10K type strain sequencing project: providing services to taxonomists for standard genome sequencing and annotation.</title>
        <authorList>
            <consortium name="The Broad Institute Genomics Platform"/>
            <consortium name="The Broad Institute Genome Sequencing Center for Infectious Disease"/>
            <person name="Wu L."/>
            <person name="Ma J."/>
        </authorList>
    </citation>
    <scope>NUCLEOTIDE SEQUENCE [LARGE SCALE GENOMIC DNA]</scope>
    <source>
        <strain evidence="8">CCUG 57113</strain>
    </source>
</reference>
<proteinExistence type="inferred from homology"/>
<evidence type="ECO:0000313" key="8">
    <source>
        <dbReference type="Proteomes" id="UP001596105"/>
    </source>
</evidence>
<keyword evidence="1" id="KW-0690">Ribosome biogenesis</keyword>
<evidence type="ECO:0000256" key="6">
    <source>
        <dbReference type="ARBA" id="ARBA00044538"/>
    </source>
</evidence>
<keyword evidence="4" id="KW-0788">Thiol protease</keyword>
<dbReference type="PANTHER" id="PTHR39178">
    <property type="entry name" value="HYPOTHETICAL RIBOSOME-ASSOCIATED PROTEIN"/>
    <property type="match status" value="1"/>
</dbReference>
<keyword evidence="8" id="KW-1185">Reference proteome</keyword>
<organism evidence="7 8">
    <name type="scientific">Cohnella suwonensis</name>
    <dbReference type="NCBI Taxonomy" id="696072"/>
    <lineage>
        <taxon>Bacteria</taxon>
        <taxon>Bacillati</taxon>
        <taxon>Bacillota</taxon>
        <taxon>Bacilli</taxon>
        <taxon>Bacillales</taxon>
        <taxon>Paenibacillaceae</taxon>
        <taxon>Cohnella</taxon>
    </lineage>
</organism>
<dbReference type="Proteomes" id="UP001596105">
    <property type="component" value="Unassembled WGS sequence"/>
</dbReference>
<dbReference type="PANTHER" id="PTHR39178:SF1">
    <property type="entry name" value="RIBOSOMAL-PROCESSING CYSTEINE PROTEASE PRP"/>
    <property type="match status" value="1"/>
</dbReference>
<dbReference type="CDD" id="cd16332">
    <property type="entry name" value="Prp-like"/>
    <property type="match status" value="1"/>
</dbReference>
<dbReference type="GO" id="GO:0006508">
    <property type="term" value="P:proteolysis"/>
    <property type="evidence" value="ECO:0007669"/>
    <property type="project" value="UniProtKB-KW"/>
</dbReference>
<dbReference type="GO" id="GO:0008233">
    <property type="term" value="F:peptidase activity"/>
    <property type="evidence" value="ECO:0007669"/>
    <property type="project" value="UniProtKB-KW"/>
</dbReference>
<gene>
    <name evidence="7" type="ORF">ACFPPD_12015</name>
</gene>
<keyword evidence="2 7" id="KW-0645">Protease</keyword>
<keyword evidence="3" id="KW-0378">Hydrolase</keyword>
<comment type="similarity">
    <text evidence="5">Belongs to the Prp family.</text>
</comment>
<dbReference type="InterPro" id="IPR036764">
    <property type="entry name" value="Peptidase_Prp_sf"/>
</dbReference>
<evidence type="ECO:0000256" key="5">
    <source>
        <dbReference type="ARBA" id="ARBA00044503"/>
    </source>
</evidence>
<dbReference type="Pfam" id="PF04327">
    <property type="entry name" value="Peptidase_Prp"/>
    <property type="match status" value="1"/>
</dbReference>
<dbReference type="RefSeq" id="WP_209752006.1">
    <property type="nucleotide sequence ID" value="NZ_JBHSMH010000036.1"/>
</dbReference>
<evidence type="ECO:0000313" key="7">
    <source>
        <dbReference type="EMBL" id="MFC5469448.1"/>
    </source>
</evidence>
<sequence length="114" mass="12422">MIKVTIVRDDRKAIIRFTVSGHAFYNDPGKDIVCAGVTAVTVGAINAIEKLTGLEPNAYTESGLLEATAPRSEEPARDDQVQLLLEGMVAALETIEDYYGKHVKIKEIFEQEGG</sequence>
<dbReference type="EMBL" id="JBHSMH010000036">
    <property type="protein sequence ID" value="MFC5469448.1"/>
    <property type="molecule type" value="Genomic_DNA"/>
</dbReference>
<protein>
    <recommendedName>
        <fullName evidence="6">Ribosomal processing cysteine protease Prp</fullName>
    </recommendedName>
</protein>
<dbReference type="SUPFAM" id="SSF118010">
    <property type="entry name" value="TM1457-like"/>
    <property type="match status" value="1"/>
</dbReference>
<name>A0ABW0LXV4_9BACL</name>
<evidence type="ECO:0000256" key="3">
    <source>
        <dbReference type="ARBA" id="ARBA00022801"/>
    </source>
</evidence>
<dbReference type="Gene3D" id="3.30.70.1490">
    <property type="entry name" value="Cysteine protease Prp"/>
    <property type="match status" value="1"/>
</dbReference>
<evidence type="ECO:0000256" key="4">
    <source>
        <dbReference type="ARBA" id="ARBA00022807"/>
    </source>
</evidence>
<evidence type="ECO:0000256" key="1">
    <source>
        <dbReference type="ARBA" id="ARBA00022517"/>
    </source>
</evidence>
<dbReference type="InterPro" id="IPR007422">
    <property type="entry name" value="Peptidase_Prp"/>
</dbReference>
<accession>A0ABW0LXV4</accession>
<comment type="caution">
    <text evidence="7">The sequence shown here is derived from an EMBL/GenBank/DDBJ whole genome shotgun (WGS) entry which is preliminary data.</text>
</comment>
<evidence type="ECO:0000256" key="2">
    <source>
        <dbReference type="ARBA" id="ARBA00022670"/>
    </source>
</evidence>